<dbReference type="GO" id="GO:0030246">
    <property type="term" value="F:carbohydrate binding"/>
    <property type="evidence" value="ECO:0007669"/>
    <property type="project" value="UniProtKB-KW"/>
</dbReference>
<dbReference type="InterPro" id="IPR016187">
    <property type="entry name" value="CTDL_fold"/>
</dbReference>
<dbReference type="SUPFAM" id="SSF56436">
    <property type="entry name" value="C-type lectin-like"/>
    <property type="match status" value="1"/>
</dbReference>
<sequence>MGQGTEPNGVIVVQREDLLPNGIKPGAAKPDYLHKSNVLCRRIPVPLVAVVIVNSVLPIFIITTIVLAGNQNKGSGGGPDSSVPDPCGEGWIWYAGKCYFFSENSSDWDKAQSFCRSHNASLAHFERKQELAFAMRYKGRLDHWIGLRREEHGQLWKWTDESELKLLDIPLQESGCVYLNEVSPKVASCTMNRNWVCTKPGRSNL</sequence>
<feature type="transmembrane region" description="Helical" evidence="3">
    <location>
        <begin position="43"/>
        <end position="68"/>
    </location>
</feature>
<dbReference type="SMART" id="SM00034">
    <property type="entry name" value="CLECT"/>
    <property type="match status" value="1"/>
</dbReference>
<dbReference type="CDD" id="cd03593">
    <property type="entry name" value="CLECT_NK_receptors_like"/>
    <property type="match status" value="1"/>
</dbReference>
<keyword evidence="2" id="KW-0430">Lectin</keyword>
<dbReference type="RefSeq" id="XP_030042888.1">
    <property type="nucleotide sequence ID" value="XM_030187028.1"/>
</dbReference>
<keyword evidence="3" id="KW-1133">Transmembrane helix</keyword>
<dbReference type="Pfam" id="PF00059">
    <property type="entry name" value="Lectin_C"/>
    <property type="match status" value="1"/>
</dbReference>
<dbReference type="InParanoid" id="A0A6P7WR93"/>
<dbReference type="PROSITE" id="PS50041">
    <property type="entry name" value="C_TYPE_LECTIN_2"/>
    <property type="match status" value="1"/>
</dbReference>
<evidence type="ECO:0000256" key="2">
    <source>
        <dbReference type="ARBA" id="ARBA00022734"/>
    </source>
</evidence>
<feature type="domain" description="C-type lectin" evidence="4">
    <location>
        <begin position="94"/>
        <end position="198"/>
    </location>
</feature>
<organism evidence="5 6">
    <name type="scientific">Microcaecilia unicolor</name>
    <dbReference type="NCBI Taxonomy" id="1415580"/>
    <lineage>
        <taxon>Eukaryota</taxon>
        <taxon>Metazoa</taxon>
        <taxon>Chordata</taxon>
        <taxon>Craniata</taxon>
        <taxon>Vertebrata</taxon>
        <taxon>Euteleostomi</taxon>
        <taxon>Amphibia</taxon>
        <taxon>Gymnophiona</taxon>
        <taxon>Siphonopidae</taxon>
        <taxon>Microcaecilia</taxon>
    </lineage>
</organism>
<reference evidence="6" key="1">
    <citation type="submission" date="2025-08" db="UniProtKB">
        <authorList>
            <consortium name="RefSeq"/>
        </authorList>
    </citation>
    <scope>IDENTIFICATION</scope>
</reference>
<comment type="subcellular location">
    <subcellularLocation>
        <location evidence="1">Cell membrane</location>
        <topology evidence="1">Single-pass type II membrane protein</topology>
    </subcellularLocation>
</comment>
<evidence type="ECO:0000259" key="4">
    <source>
        <dbReference type="PROSITE" id="PS50041"/>
    </source>
</evidence>
<dbReference type="InterPro" id="IPR016186">
    <property type="entry name" value="C-type_lectin-like/link_sf"/>
</dbReference>
<dbReference type="GeneID" id="115457570"/>
<dbReference type="KEGG" id="muo:115457570"/>
<evidence type="ECO:0000313" key="5">
    <source>
        <dbReference type="Proteomes" id="UP000515156"/>
    </source>
</evidence>
<keyword evidence="5" id="KW-1185">Reference proteome</keyword>
<dbReference type="InterPro" id="IPR001304">
    <property type="entry name" value="C-type_lectin-like"/>
</dbReference>
<dbReference type="AlphaFoldDB" id="A0A6P7WR93"/>
<dbReference type="PANTHER" id="PTHR45710">
    <property type="entry name" value="C-TYPE LECTIN DOMAIN-CONTAINING PROTEIN 180"/>
    <property type="match status" value="1"/>
</dbReference>
<dbReference type="FunCoup" id="A0A6P7WR93">
    <property type="interactions" value="541"/>
</dbReference>
<dbReference type="PANTHER" id="PTHR45710:SF8">
    <property type="entry name" value="RERATING FAMILY MEMBER 4"/>
    <property type="match status" value="1"/>
</dbReference>
<name>A0A6P7WR93_9AMPH</name>
<protein>
    <submittedName>
        <fullName evidence="6">C-type lectin domain family 2 member D-like</fullName>
    </submittedName>
</protein>
<gene>
    <name evidence="6" type="primary">LOC115457570</name>
</gene>
<dbReference type="GO" id="GO:0005886">
    <property type="term" value="C:plasma membrane"/>
    <property type="evidence" value="ECO:0007669"/>
    <property type="project" value="UniProtKB-SubCell"/>
</dbReference>
<accession>A0A6P7WR93</accession>
<keyword evidence="3" id="KW-0812">Transmembrane</keyword>
<dbReference type="OrthoDB" id="9906043at2759"/>
<evidence type="ECO:0000256" key="3">
    <source>
        <dbReference type="SAM" id="Phobius"/>
    </source>
</evidence>
<evidence type="ECO:0000256" key="1">
    <source>
        <dbReference type="ARBA" id="ARBA00004401"/>
    </source>
</evidence>
<keyword evidence="3" id="KW-0472">Membrane</keyword>
<proteinExistence type="predicted"/>
<evidence type="ECO:0000313" key="6">
    <source>
        <dbReference type="RefSeq" id="XP_030042888.1"/>
    </source>
</evidence>
<dbReference type="InterPro" id="IPR050828">
    <property type="entry name" value="C-type_lectin/matrix_domain"/>
</dbReference>
<dbReference type="Proteomes" id="UP000515156">
    <property type="component" value="Chromosome 14"/>
</dbReference>
<dbReference type="InterPro" id="IPR033992">
    <property type="entry name" value="NKR-like_CTLD"/>
</dbReference>
<dbReference type="Gene3D" id="3.10.100.10">
    <property type="entry name" value="Mannose-Binding Protein A, subunit A"/>
    <property type="match status" value="1"/>
</dbReference>